<keyword evidence="4" id="KW-1185">Reference proteome</keyword>
<dbReference type="PANTHER" id="PTHR24043:SF8">
    <property type="entry name" value="EGF-LIKE DOMAIN-CONTAINING PROTEIN"/>
    <property type="match status" value="1"/>
</dbReference>
<dbReference type="Gene3D" id="2.170.300.10">
    <property type="entry name" value="Tie2 ligand-binding domain superfamily"/>
    <property type="match status" value="1"/>
</dbReference>
<feature type="transmembrane region" description="Helical" evidence="2">
    <location>
        <begin position="124"/>
        <end position="145"/>
    </location>
</feature>
<keyword evidence="2" id="KW-0472">Membrane</keyword>
<gene>
    <name evidence="3" type="ORF">RRG08_061512</name>
</gene>
<evidence type="ECO:0000256" key="2">
    <source>
        <dbReference type="SAM" id="Phobius"/>
    </source>
</evidence>
<dbReference type="Proteomes" id="UP001283361">
    <property type="component" value="Unassembled WGS sequence"/>
</dbReference>
<dbReference type="InterPro" id="IPR042635">
    <property type="entry name" value="MEGF10/SREC1/2-like"/>
</dbReference>
<dbReference type="PANTHER" id="PTHR24043">
    <property type="entry name" value="SCAVENGER RECEPTOR CLASS F"/>
    <property type="match status" value="1"/>
</dbReference>
<protein>
    <recommendedName>
        <fullName evidence="5">EGF-like domain-containing protein</fullName>
    </recommendedName>
</protein>
<keyword evidence="1" id="KW-0245">EGF-like domain</keyword>
<organism evidence="3 4">
    <name type="scientific">Elysia crispata</name>
    <name type="common">lettuce slug</name>
    <dbReference type="NCBI Taxonomy" id="231223"/>
    <lineage>
        <taxon>Eukaryota</taxon>
        <taxon>Metazoa</taxon>
        <taxon>Spiralia</taxon>
        <taxon>Lophotrochozoa</taxon>
        <taxon>Mollusca</taxon>
        <taxon>Gastropoda</taxon>
        <taxon>Heterobranchia</taxon>
        <taxon>Euthyneura</taxon>
        <taxon>Panpulmonata</taxon>
        <taxon>Sacoglossa</taxon>
        <taxon>Placobranchoidea</taxon>
        <taxon>Plakobranchidae</taxon>
        <taxon>Elysia</taxon>
    </lineage>
</organism>
<proteinExistence type="predicted"/>
<name>A0AAE1CRH0_9GAST</name>
<keyword evidence="2" id="KW-1133">Transmembrane helix</keyword>
<keyword evidence="2" id="KW-0812">Transmembrane</keyword>
<evidence type="ECO:0000313" key="4">
    <source>
        <dbReference type="Proteomes" id="UP001283361"/>
    </source>
</evidence>
<accession>A0AAE1CRH0</accession>
<comment type="caution">
    <text evidence="3">The sequence shown here is derived from an EMBL/GenBank/DDBJ whole genome shotgun (WGS) entry which is preliminary data.</text>
</comment>
<sequence length="196" mass="21225">MTCKKSTYGNFCSKKCSIGCSGPNHACDNVNGLCLYGCTAGYMGDRCNEICQISTYGQNCSYKCSTNCTGPNHACHHVNGMCLHSSTAGYGSDKSNKTNKTIPSENESPIHPTNYTFFTIIHELLAALALLLFVACLIFSAVAFIDSGSVDTERQGSTSMSRPNSLYFGDIELYDEQVETNVDNGISQRIEEGSIE</sequence>
<evidence type="ECO:0008006" key="5">
    <source>
        <dbReference type="Google" id="ProtNLM"/>
    </source>
</evidence>
<dbReference type="EMBL" id="JAWDGP010007049">
    <property type="protein sequence ID" value="KAK3730911.1"/>
    <property type="molecule type" value="Genomic_DNA"/>
</dbReference>
<evidence type="ECO:0000256" key="1">
    <source>
        <dbReference type="ARBA" id="ARBA00022536"/>
    </source>
</evidence>
<dbReference type="AlphaFoldDB" id="A0AAE1CRH0"/>
<dbReference type="GO" id="GO:0005044">
    <property type="term" value="F:scavenger receptor activity"/>
    <property type="evidence" value="ECO:0007669"/>
    <property type="project" value="InterPro"/>
</dbReference>
<evidence type="ECO:0000313" key="3">
    <source>
        <dbReference type="EMBL" id="KAK3730911.1"/>
    </source>
</evidence>
<reference evidence="3" key="1">
    <citation type="journal article" date="2023" name="G3 (Bethesda)">
        <title>A reference genome for the long-term kleptoplast-retaining sea slug Elysia crispata morphotype clarki.</title>
        <authorList>
            <person name="Eastman K.E."/>
            <person name="Pendleton A.L."/>
            <person name="Shaikh M.A."/>
            <person name="Suttiyut T."/>
            <person name="Ogas R."/>
            <person name="Tomko P."/>
            <person name="Gavelis G."/>
            <person name="Widhalm J.R."/>
            <person name="Wisecaver J.H."/>
        </authorList>
    </citation>
    <scope>NUCLEOTIDE SEQUENCE</scope>
    <source>
        <strain evidence="3">ECLA1</strain>
    </source>
</reference>